<evidence type="ECO:0000259" key="10">
    <source>
        <dbReference type="Pfam" id="PF08125"/>
    </source>
</evidence>
<evidence type="ECO:0000256" key="1">
    <source>
        <dbReference type="ARBA" id="ARBA00006541"/>
    </source>
</evidence>
<dbReference type="InterPro" id="IPR036291">
    <property type="entry name" value="NAD(P)-bd_dom_sf"/>
</dbReference>
<dbReference type="AlphaFoldDB" id="A0A252F212"/>
<evidence type="ECO:0000256" key="5">
    <source>
        <dbReference type="ARBA" id="ARBA00023027"/>
    </source>
</evidence>
<dbReference type="InterPro" id="IPR023028">
    <property type="entry name" value="Mannitol_1_phos_5_DH"/>
</dbReference>
<gene>
    <name evidence="7" type="primary">mtlD</name>
    <name evidence="11" type="ORF">CBW42_10905</name>
</gene>
<dbReference type="InterPro" id="IPR013131">
    <property type="entry name" value="Mannitol_DH_N"/>
</dbReference>
<evidence type="ECO:0000256" key="7">
    <source>
        <dbReference type="HAMAP-Rule" id="MF_00196"/>
    </source>
</evidence>
<reference evidence="11 12" key="1">
    <citation type="submission" date="2017-05" db="EMBL/GenBank/DDBJ databases">
        <title>Butyricicoccus porcorum sp. nov. a butyrate-producing bacterium from the swine intestinal tract.</title>
        <authorList>
            <person name="Trachsel J."/>
            <person name="Humphrey S."/>
            <person name="Allen H.K."/>
        </authorList>
    </citation>
    <scope>NUCLEOTIDE SEQUENCE [LARGE SCALE GENOMIC DNA]</scope>
    <source>
        <strain evidence="11">BB10</strain>
    </source>
</reference>
<evidence type="ECO:0000313" key="11">
    <source>
        <dbReference type="EMBL" id="OUM19844.1"/>
    </source>
</evidence>
<dbReference type="InterPro" id="IPR023027">
    <property type="entry name" value="Mannitol_DH_CS"/>
</dbReference>
<dbReference type="InterPro" id="IPR013328">
    <property type="entry name" value="6PGD_dom2"/>
</dbReference>
<name>A0A252F212_9FIRM</name>
<feature type="domain" description="Mannitol dehydrogenase N-terminal" evidence="8">
    <location>
        <begin position="149"/>
        <end position="285"/>
    </location>
</feature>
<dbReference type="Pfam" id="PF05043">
    <property type="entry name" value="Mga"/>
    <property type="match status" value="1"/>
</dbReference>
<accession>A0A252F212</accession>
<dbReference type="EC" id="1.1.1.17" evidence="2 7"/>
<feature type="domain" description="Mga helix-turn-helix" evidence="9">
    <location>
        <begin position="35"/>
        <end position="117"/>
    </location>
</feature>
<keyword evidence="12" id="KW-1185">Reference proteome</keyword>
<dbReference type="InterPro" id="IPR008927">
    <property type="entry name" value="6-PGluconate_DH-like_C_sf"/>
</dbReference>
<feature type="domain" description="Mannitol dehydrogenase C-terminal" evidence="10">
    <location>
        <begin position="292"/>
        <end position="468"/>
    </location>
</feature>
<protein>
    <recommendedName>
        <fullName evidence="3 7">Mannitol-1-phosphate 5-dehydrogenase</fullName>
        <ecNumber evidence="2 7">1.1.1.17</ecNumber>
    </recommendedName>
</protein>
<dbReference type="InterPro" id="IPR000669">
    <property type="entry name" value="Mannitol_DH"/>
</dbReference>
<dbReference type="GO" id="GO:0019592">
    <property type="term" value="P:mannitol catabolic process"/>
    <property type="evidence" value="ECO:0007669"/>
    <property type="project" value="TreeGrafter"/>
</dbReference>
<organism evidence="11 12">
    <name type="scientific">Butyricicoccus porcorum</name>
    <dbReference type="NCBI Taxonomy" id="1945634"/>
    <lineage>
        <taxon>Bacteria</taxon>
        <taxon>Bacillati</taxon>
        <taxon>Bacillota</taxon>
        <taxon>Clostridia</taxon>
        <taxon>Eubacteriales</taxon>
        <taxon>Butyricicoccaceae</taxon>
        <taxon>Butyricicoccus</taxon>
    </lineage>
</organism>
<keyword evidence="5 7" id="KW-0520">NAD</keyword>
<evidence type="ECO:0000256" key="2">
    <source>
        <dbReference type="ARBA" id="ARBA00012939"/>
    </source>
</evidence>
<dbReference type="InterPro" id="IPR007737">
    <property type="entry name" value="Mga_HTH"/>
</dbReference>
<comment type="similarity">
    <text evidence="1 7">Belongs to the mannitol dehydrogenase family.</text>
</comment>
<dbReference type="NCBIfam" id="NF002652">
    <property type="entry name" value="PRK02318.2-5"/>
    <property type="match status" value="1"/>
</dbReference>
<dbReference type="NCBIfam" id="NF002646">
    <property type="entry name" value="PRK02318.1-2"/>
    <property type="match status" value="1"/>
</dbReference>
<evidence type="ECO:0000313" key="12">
    <source>
        <dbReference type="Proteomes" id="UP000194903"/>
    </source>
</evidence>
<sequence length="472" mass="52583">MTQNDFHFIRKPGVGLILDESVENQKLILELLEVESIPKEYTKEERRRRILGELLYAEEPLKSYYFTSKFHISEGTLSSDLDEVGHWLESYEIRLIRRPGLGILLEGDERSYRQAIANVVYESIDESQIMQLLCGDPTEDGMSVTVHIPITDISGINSTTPEMVDALAEADLVTTAVGLVILPRIAPTIAQGIAKRKAQGCTQALNIIACENAIRASSQLKEAVYGALSEEDRAYADEYVGFPDCSVDRIVPPVKSENFIDVVVENYYEWNVEKASFKGEIPEIAGMNLAENLMAYIERKLFTLNTGHAITAYLGTLKGYSTIDEAIADEKIYEIVHAAMTESGDGLIRKHGFDAEAHYHYIDKIIGRFKNPYLKDDVTRVGREPLRKLSPTDRLTKPMMTAYGYGLPVDHLILGMGAALKYNNPDDAQSAEMQNKLKEHGLIAAIQEITGITDAELVGRIVNAYDTVASQI</sequence>
<dbReference type="InterPro" id="IPR013118">
    <property type="entry name" value="Mannitol_DH_C"/>
</dbReference>
<keyword evidence="4 7" id="KW-0560">Oxidoreductase</keyword>
<dbReference type="GO" id="GO:0005829">
    <property type="term" value="C:cytosol"/>
    <property type="evidence" value="ECO:0007669"/>
    <property type="project" value="TreeGrafter"/>
</dbReference>
<dbReference type="HAMAP" id="MF_00196">
    <property type="entry name" value="Mannitol_dehydrog"/>
    <property type="match status" value="1"/>
</dbReference>
<evidence type="ECO:0000259" key="9">
    <source>
        <dbReference type="Pfam" id="PF05043"/>
    </source>
</evidence>
<dbReference type="Pfam" id="PF01232">
    <property type="entry name" value="Mannitol_dh"/>
    <property type="match status" value="1"/>
</dbReference>
<proteinExistence type="inferred from homology"/>
<dbReference type="Pfam" id="PF08125">
    <property type="entry name" value="Mannitol_dh_C"/>
    <property type="match status" value="1"/>
</dbReference>
<dbReference type="EMBL" id="NHOC01000010">
    <property type="protein sequence ID" value="OUM19844.1"/>
    <property type="molecule type" value="Genomic_DNA"/>
</dbReference>
<dbReference type="PANTHER" id="PTHR30524:SF0">
    <property type="entry name" value="ALTRONATE OXIDOREDUCTASE-RELATED"/>
    <property type="match status" value="1"/>
</dbReference>
<comment type="caution">
    <text evidence="7">Lacks conserved residue(s) required for the propagation of feature annotation.</text>
</comment>
<dbReference type="PANTHER" id="PTHR30524">
    <property type="entry name" value="MANNITOL-1-PHOSPHATE 5-DEHYDROGENASE"/>
    <property type="match status" value="1"/>
</dbReference>
<dbReference type="Gene3D" id="1.10.1040.10">
    <property type="entry name" value="N-(1-d-carboxylethyl)-l-norvaline Dehydrogenase, domain 2"/>
    <property type="match status" value="1"/>
</dbReference>
<dbReference type="PRINTS" id="PR00084">
    <property type="entry name" value="MTLDHDRGNASE"/>
</dbReference>
<evidence type="ECO:0000256" key="3">
    <source>
        <dbReference type="ARBA" id="ARBA00016219"/>
    </source>
</evidence>
<dbReference type="GO" id="GO:0008926">
    <property type="term" value="F:mannitol-1-phosphate 5-dehydrogenase activity"/>
    <property type="evidence" value="ECO:0007669"/>
    <property type="project" value="UniProtKB-UniRule"/>
</dbReference>
<comment type="catalytic activity">
    <reaction evidence="6 7">
        <text>D-mannitol 1-phosphate + NAD(+) = beta-D-fructose 6-phosphate + NADH + H(+)</text>
        <dbReference type="Rhea" id="RHEA:19661"/>
        <dbReference type="ChEBI" id="CHEBI:15378"/>
        <dbReference type="ChEBI" id="CHEBI:57540"/>
        <dbReference type="ChEBI" id="CHEBI:57634"/>
        <dbReference type="ChEBI" id="CHEBI:57945"/>
        <dbReference type="ChEBI" id="CHEBI:61381"/>
        <dbReference type="EC" id="1.1.1.17"/>
    </reaction>
</comment>
<evidence type="ECO:0000256" key="4">
    <source>
        <dbReference type="ARBA" id="ARBA00023002"/>
    </source>
</evidence>
<evidence type="ECO:0000256" key="6">
    <source>
        <dbReference type="ARBA" id="ARBA00048615"/>
    </source>
</evidence>
<comment type="caution">
    <text evidence="11">The sequence shown here is derived from an EMBL/GenBank/DDBJ whole genome shotgun (WGS) entry which is preliminary data.</text>
</comment>
<dbReference type="Proteomes" id="UP000194903">
    <property type="component" value="Unassembled WGS sequence"/>
</dbReference>
<dbReference type="SUPFAM" id="SSF51735">
    <property type="entry name" value="NAD(P)-binding Rossmann-fold domains"/>
    <property type="match status" value="1"/>
</dbReference>
<dbReference type="SUPFAM" id="SSF48179">
    <property type="entry name" value="6-phosphogluconate dehydrogenase C-terminal domain-like"/>
    <property type="match status" value="1"/>
</dbReference>
<dbReference type="PROSITE" id="PS00974">
    <property type="entry name" value="MANNITOL_DHGENASE"/>
    <property type="match status" value="1"/>
</dbReference>
<dbReference type="Gene3D" id="3.40.50.720">
    <property type="entry name" value="NAD(P)-binding Rossmann-like Domain"/>
    <property type="match status" value="1"/>
</dbReference>
<evidence type="ECO:0000259" key="8">
    <source>
        <dbReference type="Pfam" id="PF01232"/>
    </source>
</evidence>